<comment type="catalytic activity">
    <reaction evidence="5 6">
        <text>dTDP-beta-L-rhamnose + NADP(+) = dTDP-4-dehydro-beta-L-rhamnose + NADPH + H(+)</text>
        <dbReference type="Rhea" id="RHEA:21796"/>
        <dbReference type="ChEBI" id="CHEBI:15378"/>
        <dbReference type="ChEBI" id="CHEBI:57510"/>
        <dbReference type="ChEBI" id="CHEBI:57783"/>
        <dbReference type="ChEBI" id="CHEBI:58349"/>
        <dbReference type="ChEBI" id="CHEBI:62830"/>
        <dbReference type="EC" id="1.1.1.133"/>
    </reaction>
</comment>
<geneLocation type="plasmid" evidence="8 9">
    <name>p_unnamed1</name>
</geneLocation>
<comment type="function">
    <text evidence="6">Catalyzes the reduction of dTDP-6-deoxy-L-lyxo-4-hexulose to yield dTDP-L-rhamnose.</text>
</comment>
<evidence type="ECO:0000256" key="6">
    <source>
        <dbReference type="RuleBase" id="RU364082"/>
    </source>
</evidence>
<evidence type="ECO:0000259" key="7">
    <source>
        <dbReference type="Pfam" id="PF04321"/>
    </source>
</evidence>
<evidence type="ECO:0000313" key="8">
    <source>
        <dbReference type="EMBL" id="UXN67837.1"/>
    </source>
</evidence>
<comment type="pathway">
    <text evidence="1 6">Carbohydrate biosynthesis; dTDP-L-rhamnose biosynthesis.</text>
</comment>
<evidence type="ECO:0000313" key="9">
    <source>
        <dbReference type="Proteomes" id="UP001061862"/>
    </source>
</evidence>
<dbReference type="PANTHER" id="PTHR10491:SF4">
    <property type="entry name" value="METHIONINE ADENOSYLTRANSFERASE 2 SUBUNIT BETA"/>
    <property type="match status" value="1"/>
</dbReference>
<dbReference type="NCBIfam" id="TIGR01214">
    <property type="entry name" value="rmlD"/>
    <property type="match status" value="1"/>
</dbReference>
<dbReference type="PANTHER" id="PTHR10491">
    <property type="entry name" value="DTDP-4-DEHYDRORHAMNOSE REDUCTASE"/>
    <property type="match status" value="1"/>
</dbReference>
<dbReference type="NCBIfam" id="NF007440">
    <property type="entry name" value="PRK09987.1"/>
    <property type="match status" value="1"/>
</dbReference>
<dbReference type="GO" id="GO:0008831">
    <property type="term" value="F:dTDP-4-dehydrorhamnose reductase activity"/>
    <property type="evidence" value="ECO:0007669"/>
    <property type="project" value="UniProtKB-EC"/>
</dbReference>
<dbReference type="Proteomes" id="UP001061862">
    <property type="component" value="Plasmid p_unnamed1"/>
</dbReference>
<evidence type="ECO:0000256" key="2">
    <source>
        <dbReference type="ARBA" id="ARBA00010944"/>
    </source>
</evidence>
<evidence type="ECO:0000256" key="5">
    <source>
        <dbReference type="ARBA" id="ARBA00048200"/>
    </source>
</evidence>
<keyword evidence="6" id="KW-0521">NADP</keyword>
<sequence length="295" mass="31829">MTILIFGASGQVGWELQRAVSPLGPVIVPKRGAYDFRDPKSLKDVVEAIRPDVVVNAAAYTAVDAAETNRNDCFAINAISPGVLAEAAEGLGAWIVHYSSDYVFDGAKPEPYVESDDCSPLSVYGESKLGGERAVSQVSKHLIFRTSWVHSPRGSNFVKTMCRLGRERSQLKVVSDQFGAPTGAALIADVTALAIYRASVGQPIATGIYNLTSAGAGSWFDVAVEALDTALSAGLIERKPEMTPIASDEYVTAARRPRNSRLSSDKLRDALNIQFPDWRDGVRRTVKELKDIGVK</sequence>
<dbReference type="Pfam" id="PF04321">
    <property type="entry name" value="RmlD_sub_bind"/>
    <property type="match status" value="1"/>
</dbReference>
<organism evidence="8 9">
    <name type="scientific">Devosia neptuniae</name>
    <dbReference type="NCBI Taxonomy" id="191302"/>
    <lineage>
        <taxon>Bacteria</taxon>
        <taxon>Pseudomonadati</taxon>
        <taxon>Pseudomonadota</taxon>
        <taxon>Alphaproteobacteria</taxon>
        <taxon>Hyphomicrobiales</taxon>
        <taxon>Devosiaceae</taxon>
        <taxon>Devosia</taxon>
    </lineage>
</organism>
<name>A0ABY6C6B4_9HYPH</name>
<dbReference type="EMBL" id="CP104964">
    <property type="protein sequence ID" value="UXN67837.1"/>
    <property type="molecule type" value="Genomic_DNA"/>
</dbReference>
<dbReference type="Gene3D" id="3.90.25.10">
    <property type="entry name" value="UDP-galactose 4-epimerase, domain 1"/>
    <property type="match status" value="1"/>
</dbReference>
<keyword evidence="6 8" id="KW-0560">Oxidoreductase</keyword>
<protein>
    <recommendedName>
        <fullName evidence="4 6">dTDP-4-dehydrorhamnose reductase</fullName>
        <ecNumber evidence="3 6">1.1.1.133</ecNumber>
    </recommendedName>
</protein>
<dbReference type="EC" id="1.1.1.133" evidence="3 6"/>
<proteinExistence type="inferred from homology"/>
<evidence type="ECO:0000256" key="1">
    <source>
        <dbReference type="ARBA" id="ARBA00004781"/>
    </source>
</evidence>
<keyword evidence="8" id="KW-0614">Plasmid</keyword>
<dbReference type="InterPro" id="IPR005913">
    <property type="entry name" value="dTDP_dehydrorham_reduct"/>
</dbReference>
<dbReference type="InterPro" id="IPR029903">
    <property type="entry name" value="RmlD-like-bd"/>
</dbReference>
<comment type="similarity">
    <text evidence="2 6">Belongs to the dTDP-4-dehydrorhamnose reductase family.</text>
</comment>
<accession>A0ABY6C6B4</accession>
<evidence type="ECO:0000256" key="3">
    <source>
        <dbReference type="ARBA" id="ARBA00012929"/>
    </source>
</evidence>
<feature type="domain" description="RmlD-like substrate binding" evidence="7">
    <location>
        <begin position="1"/>
        <end position="289"/>
    </location>
</feature>
<keyword evidence="9" id="KW-1185">Reference proteome</keyword>
<dbReference type="Gene3D" id="3.40.50.720">
    <property type="entry name" value="NAD(P)-binding Rossmann-like Domain"/>
    <property type="match status" value="1"/>
</dbReference>
<gene>
    <name evidence="8" type="primary">rfbD</name>
    <name evidence="8" type="ORF">N8A98_01900</name>
</gene>
<dbReference type="InterPro" id="IPR036291">
    <property type="entry name" value="NAD(P)-bd_dom_sf"/>
</dbReference>
<reference evidence="8 9" key="1">
    <citation type="submission" date="2022-09" db="EMBL/GenBank/DDBJ databases">
        <title>Interaction between co-microsymbionts with complementary sets of symbiotic genes in legume-rhizobium systems.</title>
        <authorList>
            <person name="Safronova V."/>
            <person name="Sazanova A."/>
            <person name="Afonin A."/>
            <person name="Chirak E."/>
        </authorList>
    </citation>
    <scope>NUCLEOTIDE SEQUENCE [LARGE SCALE GENOMIC DNA]</scope>
    <source>
        <strain evidence="8 9">A18/4-1</strain>
        <plasmid evidence="8 9">p_unnamed1</plasmid>
    </source>
</reference>
<dbReference type="CDD" id="cd05254">
    <property type="entry name" value="dTDP_HR_like_SDR_e"/>
    <property type="match status" value="1"/>
</dbReference>
<dbReference type="SUPFAM" id="SSF51735">
    <property type="entry name" value="NAD(P)-binding Rossmann-fold domains"/>
    <property type="match status" value="1"/>
</dbReference>
<evidence type="ECO:0000256" key="4">
    <source>
        <dbReference type="ARBA" id="ARBA00017099"/>
    </source>
</evidence>
<comment type="cofactor">
    <cofactor evidence="6">
        <name>Mg(2+)</name>
        <dbReference type="ChEBI" id="CHEBI:18420"/>
    </cofactor>
    <text evidence="6">Binds 1 Mg(2+) ion per monomer.</text>
</comment>
<dbReference type="RefSeq" id="WP_262165337.1">
    <property type="nucleotide sequence ID" value="NZ_CP104964.1"/>
</dbReference>